<dbReference type="InterPro" id="IPR003140">
    <property type="entry name" value="PLipase/COase/thioEstase"/>
</dbReference>
<evidence type="ECO:0000259" key="3">
    <source>
        <dbReference type="Pfam" id="PF02230"/>
    </source>
</evidence>
<dbReference type="GO" id="GO:0008474">
    <property type="term" value="F:palmitoyl-(protein) hydrolase activity"/>
    <property type="evidence" value="ECO:0007669"/>
    <property type="project" value="TreeGrafter"/>
</dbReference>
<evidence type="ECO:0000256" key="2">
    <source>
        <dbReference type="ARBA" id="ARBA00022801"/>
    </source>
</evidence>
<keyword evidence="2" id="KW-0378">Hydrolase</keyword>
<dbReference type="EMBL" id="JNBS01000404">
    <property type="protein sequence ID" value="OQS05914.1"/>
    <property type="molecule type" value="Genomic_DNA"/>
</dbReference>
<dbReference type="Gene3D" id="3.40.50.1820">
    <property type="entry name" value="alpha/beta hydrolase"/>
    <property type="match status" value="1"/>
</dbReference>
<name>A0A1W0A6J2_9STRA</name>
<dbReference type="PANTHER" id="PTHR10655:SF17">
    <property type="entry name" value="LYSOPHOSPHOLIPASE-LIKE PROTEIN 1"/>
    <property type="match status" value="1"/>
</dbReference>
<dbReference type="PANTHER" id="PTHR10655">
    <property type="entry name" value="LYSOPHOSPHOLIPASE-RELATED"/>
    <property type="match status" value="1"/>
</dbReference>
<dbReference type="GO" id="GO:0052689">
    <property type="term" value="F:carboxylic ester hydrolase activity"/>
    <property type="evidence" value="ECO:0007669"/>
    <property type="project" value="TreeGrafter"/>
</dbReference>
<reference evidence="4 5" key="1">
    <citation type="journal article" date="2014" name="Genome Biol. Evol.">
        <title>The secreted proteins of Achlya hypogyna and Thraustotheca clavata identify the ancestral oomycete secretome and reveal gene acquisitions by horizontal gene transfer.</title>
        <authorList>
            <person name="Misner I."/>
            <person name="Blouin N."/>
            <person name="Leonard G."/>
            <person name="Richards T.A."/>
            <person name="Lane C.E."/>
        </authorList>
    </citation>
    <scope>NUCLEOTIDE SEQUENCE [LARGE SCALE GENOMIC DNA]</scope>
    <source>
        <strain evidence="4 5">ATCC 34112</strain>
    </source>
</reference>
<comment type="caution">
    <text evidence="4">The sequence shown here is derived from an EMBL/GenBank/DDBJ whole genome shotgun (WGS) entry which is preliminary data.</text>
</comment>
<evidence type="ECO:0000256" key="1">
    <source>
        <dbReference type="ARBA" id="ARBA00006499"/>
    </source>
</evidence>
<evidence type="ECO:0000313" key="4">
    <source>
        <dbReference type="EMBL" id="OQS05914.1"/>
    </source>
</evidence>
<comment type="similarity">
    <text evidence="1">Belongs to the AB hydrolase superfamily. AB hydrolase 2 family.</text>
</comment>
<dbReference type="AlphaFoldDB" id="A0A1W0A6J2"/>
<dbReference type="OrthoDB" id="2418081at2759"/>
<protein>
    <submittedName>
        <fullName evidence="4">Acyl-protein thioesterase 1,2</fullName>
    </submittedName>
</protein>
<dbReference type="InterPro" id="IPR029058">
    <property type="entry name" value="AB_hydrolase_fold"/>
</dbReference>
<sequence>MTCARAGIIWLHGLGDSGAGWTFLQDELSDLKHITWSFPDAPYLPITLAENQRMPAWFDIYKIPVSPSSVNAETLDGINDAVATVHRLIENMKQQGIPAERIVVGGFSQGACTAVLAGLASNEPIAGIAAFSGWLPHEKHFSAVSPLNRRVLVAHGTADEVVQFPLGQILADRLQAMKHTVEFKTYRGMGHTSNMQEINDFRTWLSQVLP</sequence>
<dbReference type="InterPro" id="IPR050565">
    <property type="entry name" value="LYPA1-2/EST-like"/>
</dbReference>
<proteinExistence type="inferred from homology"/>
<dbReference type="GO" id="GO:0005737">
    <property type="term" value="C:cytoplasm"/>
    <property type="evidence" value="ECO:0007669"/>
    <property type="project" value="TreeGrafter"/>
</dbReference>
<dbReference type="Pfam" id="PF02230">
    <property type="entry name" value="Abhydrolase_2"/>
    <property type="match status" value="1"/>
</dbReference>
<organism evidence="4 5">
    <name type="scientific">Thraustotheca clavata</name>
    <dbReference type="NCBI Taxonomy" id="74557"/>
    <lineage>
        <taxon>Eukaryota</taxon>
        <taxon>Sar</taxon>
        <taxon>Stramenopiles</taxon>
        <taxon>Oomycota</taxon>
        <taxon>Saprolegniomycetes</taxon>
        <taxon>Saprolegniales</taxon>
        <taxon>Achlyaceae</taxon>
        <taxon>Thraustotheca</taxon>
    </lineage>
</organism>
<keyword evidence="5" id="KW-1185">Reference proteome</keyword>
<gene>
    <name evidence="4" type="ORF">THRCLA_20495</name>
</gene>
<accession>A0A1W0A6J2</accession>
<dbReference type="STRING" id="74557.A0A1W0A6J2"/>
<dbReference type="Proteomes" id="UP000243217">
    <property type="component" value="Unassembled WGS sequence"/>
</dbReference>
<feature type="domain" description="Phospholipase/carboxylesterase/thioesterase" evidence="3">
    <location>
        <begin position="5"/>
        <end position="207"/>
    </location>
</feature>
<dbReference type="SUPFAM" id="SSF53474">
    <property type="entry name" value="alpha/beta-Hydrolases"/>
    <property type="match status" value="1"/>
</dbReference>
<evidence type="ECO:0000313" key="5">
    <source>
        <dbReference type="Proteomes" id="UP000243217"/>
    </source>
</evidence>